<evidence type="ECO:0000313" key="1">
    <source>
        <dbReference type="Proteomes" id="UP000095286"/>
    </source>
</evidence>
<proteinExistence type="predicted"/>
<organism evidence="1 2">
    <name type="scientific">Rhabditophanes sp. KR3021</name>
    <dbReference type="NCBI Taxonomy" id="114890"/>
    <lineage>
        <taxon>Eukaryota</taxon>
        <taxon>Metazoa</taxon>
        <taxon>Ecdysozoa</taxon>
        <taxon>Nematoda</taxon>
        <taxon>Chromadorea</taxon>
        <taxon>Rhabditida</taxon>
        <taxon>Tylenchina</taxon>
        <taxon>Panagrolaimomorpha</taxon>
        <taxon>Strongyloidoidea</taxon>
        <taxon>Alloionematidae</taxon>
        <taxon>Rhabditophanes</taxon>
    </lineage>
</organism>
<dbReference type="WBParaSite" id="RSKR_0000782500.1">
    <property type="protein sequence ID" value="RSKR_0000782500.1"/>
    <property type="gene ID" value="RSKR_0000782500"/>
</dbReference>
<dbReference type="Proteomes" id="UP000095286">
    <property type="component" value="Unplaced"/>
</dbReference>
<reference evidence="2" key="1">
    <citation type="submission" date="2016-11" db="UniProtKB">
        <authorList>
            <consortium name="WormBaseParasite"/>
        </authorList>
    </citation>
    <scope>IDENTIFICATION</scope>
    <source>
        <strain evidence="2">KR3021</strain>
    </source>
</reference>
<sequence>MVNLNLPSGEELSLDLENKLTHLFNTATKVSKHLKYSLMSKKREMDEQRKITLKSLPYLGITGIVLFLFMIATLITIPLYQSQHIEAVFAILSPLLAIITSFGSLWFIGYPFSNILTVVPFLVLTIGIDDAFLILAGWRQSNCNLSYTERMGETLVKSGASVTVTSITDVLCFSVGIFSNIPVVQDFCLYTSVALAIDFIYQLTFFTAIVAYCAKRQCLVEKEQKLRSMNLKSISAVYDISGSSTPETVIVMSFLVLLFIYDIGAIISVIISILSISGGTVAYLHIWNVHLDAVSLISILLSIGFSVDYSAHICYHYFTHNQTEDHVYFDSPINIQIENQGNNANKKNIFPQQMFTKNNELEKQDKELTTYDKIESTFQAVGWPVIQSGVSTVIGMIPLIFVEAYVVDVFWKTIVLVTVLGMFHALFVLPVMFLLVSDIKKIRKKMMLGNKLKNVPNK</sequence>
<accession>A0AC35U435</accession>
<name>A0AC35U435_9BILA</name>
<evidence type="ECO:0000313" key="2">
    <source>
        <dbReference type="WBParaSite" id="RSKR_0000782500.1"/>
    </source>
</evidence>
<protein>
    <submittedName>
        <fullName evidence="2">SSD domain-containing protein</fullName>
    </submittedName>
</protein>